<organism evidence="10 12">
    <name type="scientific">Vanilla planifolia</name>
    <name type="common">Vanilla</name>
    <dbReference type="NCBI Taxonomy" id="51239"/>
    <lineage>
        <taxon>Eukaryota</taxon>
        <taxon>Viridiplantae</taxon>
        <taxon>Streptophyta</taxon>
        <taxon>Embryophyta</taxon>
        <taxon>Tracheophyta</taxon>
        <taxon>Spermatophyta</taxon>
        <taxon>Magnoliopsida</taxon>
        <taxon>Liliopsida</taxon>
        <taxon>Asparagales</taxon>
        <taxon>Orchidaceae</taxon>
        <taxon>Vanilloideae</taxon>
        <taxon>Vanilleae</taxon>
        <taxon>Vanilla</taxon>
    </lineage>
</organism>
<keyword evidence="6" id="KW-0809">Transit peptide</keyword>
<evidence type="ECO:0000256" key="1">
    <source>
        <dbReference type="ARBA" id="ARBA00004229"/>
    </source>
</evidence>
<evidence type="ECO:0000313" key="11">
    <source>
        <dbReference type="EMBL" id="KAG0494026.1"/>
    </source>
</evidence>
<keyword evidence="8" id="KW-0443">Lipid metabolism</keyword>
<comment type="caution">
    <text evidence="10">The sequence shown here is derived from an EMBL/GenBank/DDBJ whole genome shotgun (WGS) entry which is preliminary data.</text>
</comment>
<name>A0A835RH05_VANPL</name>
<reference evidence="12 13" key="1">
    <citation type="journal article" date="2020" name="Nat. Food">
        <title>A phased Vanilla planifolia genome enables genetic improvement of flavour and production.</title>
        <authorList>
            <person name="Hasing T."/>
            <person name="Tang H."/>
            <person name="Brym M."/>
            <person name="Khazi F."/>
            <person name="Huang T."/>
            <person name="Chambers A.H."/>
        </authorList>
    </citation>
    <scope>NUCLEOTIDE SEQUENCE [LARGE SCALE GENOMIC DNA]</scope>
    <source>
        <tissue evidence="10">Leaf</tissue>
    </source>
</reference>
<comment type="subcellular location">
    <subcellularLocation>
        <location evidence="1">Plastid</location>
        <location evidence="1">Chloroplast</location>
    </subcellularLocation>
</comment>
<keyword evidence="3" id="KW-0150">Chloroplast</keyword>
<dbReference type="GO" id="GO:0016042">
    <property type="term" value="P:lipid catabolic process"/>
    <property type="evidence" value="ECO:0007669"/>
    <property type="project" value="UniProtKB-KW"/>
</dbReference>
<dbReference type="InterPro" id="IPR029058">
    <property type="entry name" value="AB_hydrolase_fold"/>
</dbReference>
<dbReference type="PANTHER" id="PTHR31403">
    <property type="entry name" value="PHOSPHOLIPASE A1-IBETA2, CHLOROPLASTIC"/>
    <property type="match status" value="1"/>
</dbReference>
<feature type="domain" description="Fungal lipase-type" evidence="9">
    <location>
        <begin position="165"/>
        <end position="319"/>
    </location>
</feature>
<dbReference type="EMBL" id="JADCNM010000002">
    <property type="protein sequence ID" value="KAG0494026.1"/>
    <property type="molecule type" value="Genomic_DNA"/>
</dbReference>
<evidence type="ECO:0000259" key="9">
    <source>
        <dbReference type="Pfam" id="PF01764"/>
    </source>
</evidence>
<evidence type="ECO:0000256" key="4">
    <source>
        <dbReference type="ARBA" id="ARBA00022640"/>
    </source>
</evidence>
<protein>
    <recommendedName>
        <fullName evidence="9">Fungal lipase-type domain-containing protein</fullName>
    </recommendedName>
</protein>
<sequence length="405" mass="44333">MRASYFGGSSIRTSIYAAAPRHLPHHISSTSAVPATVRLGKLWPQFQGAHNWDGLLDPLDDTLRSEILRYGSFVEAAYSSCDLDPSSPSYATCRFPKHSILRLSGYPSTGYRVTRNLHATSGFRLPNWVTSAAPAWISRRSSWIGFVAVCQDDTEIARLGRRDIVVALRGTATCLEWLDNLRAELTTAVSFPTVPGTAWSPEPMVERGFWNLFTSPGDVYPSLRDQIRCEVCRVLDQYCCSKETISLTITGHSLGAALAVLAADDVSALLGRDGPMVTVVSFGGPRVGNASFRRRMEEQGSRVLRIVNTNDIVTKMPGFVENPREVDEHGATPSSLLSKTGWVYADIGRELRVSGRRTANVAACHDLGHYLQLVNQMSDTCSLASKENPQQSAWMSPAILAGDVL</sequence>
<dbReference type="Gene3D" id="3.40.50.1820">
    <property type="entry name" value="alpha/beta hydrolase"/>
    <property type="match status" value="1"/>
</dbReference>
<evidence type="ECO:0000256" key="8">
    <source>
        <dbReference type="ARBA" id="ARBA00023098"/>
    </source>
</evidence>
<dbReference type="Pfam" id="PF01764">
    <property type="entry name" value="Lipase_3"/>
    <property type="match status" value="1"/>
</dbReference>
<keyword evidence="12" id="KW-1185">Reference proteome</keyword>
<dbReference type="CDD" id="cd00519">
    <property type="entry name" value="Lipase_3"/>
    <property type="match status" value="1"/>
</dbReference>
<evidence type="ECO:0000313" key="10">
    <source>
        <dbReference type="EMBL" id="KAG0491961.1"/>
    </source>
</evidence>
<dbReference type="Proteomes" id="UP000636800">
    <property type="component" value="Chromosome 2"/>
</dbReference>
<keyword evidence="5" id="KW-0378">Hydrolase</keyword>
<gene>
    <name evidence="11" type="ORF">HPP92_005020</name>
    <name evidence="10" type="ORF">HPP92_005359</name>
</gene>
<evidence type="ECO:0000256" key="5">
    <source>
        <dbReference type="ARBA" id="ARBA00022801"/>
    </source>
</evidence>
<dbReference type="AlphaFoldDB" id="A0A835RH05"/>
<proteinExistence type="inferred from homology"/>
<evidence type="ECO:0000256" key="2">
    <source>
        <dbReference type="ARBA" id="ARBA00010701"/>
    </source>
</evidence>
<dbReference type="InterPro" id="IPR002921">
    <property type="entry name" value="Fungal_lipase-type"/>
</dbReference>
<evidence type="ECO:0000313" key="13">
    <source>
        <dbReference type="Proteomes" id="UP000639772"/>
    </source>
</evidence>
<dbReference type="SUPFAM" id="SSF53474">
    <property type="entry name" value="alpha/beta-Hydrolases"/>
    <property type="match status" value="1"/>
</dbReference>
<evidence type="ECO:0000256" key="7">
    <source>
        <dbReference type="ARBA" id="ARBA00022963"/>
    </source>
</evidence>
<dbReference type="EMBL" id="JADCNL010000002">
    <property type="protein sequence ID" value="KAG0491961.1"/>
    <property type="molecule type" value="Genomic_DNA"/>
</dbReference>
<evidence type="ECO:0000256" key="3">
    <source>
        <dbReference type="ARBA" id="ARBA00022528"/>
    </source>
</evidence>
<comment type="similarity">
    <text evidence="2">Belongs to the AB hydrolase superfamily. Lipase family.</text>
</comment>
<evidence type="ECO:0000313" key="12">
    <source>
        <dbReference type="Proteomes" id="UP000636800"/>
    </source>
</evidence>
<keyword evidence="4" id="KW-0934">Plastid</keyword>
<accession>A0A835RH05</accession>
<dbReference type="Proteomes" id="UP000639772">
    <property type="component" value="Unassembled WGS sequence"/>
</dbReference>
<dbReference type="GO" id="GO:0004620">
    <property type="term" value="F:phospholipase activity"/>
    <property type="evidence" value="ECO:0007669"/>
    <property type="project" value="TreeGrafter"/>
</dbReference>
<dbReference type="OrthoDB" id="426718at2759"/>
<evidence type="ECO:0000256" key="6">
    <source>
        <dbReference type="ARBA" id="ARBA00022946"/>
    </source>
</evidence>
<keyword evidence="7" id="KW-0442">Lipid degradation</keyword>
<dbReference type="GO" id="GO:0009507">
    <property type="term" value="C:chloroplast"/>
    <property type="evidence" value="ECO:0007669"/>
    <property type="project" value="UniProtKB-SubCell"/>
</dbReference>
<dbReference type="PANTHER" id="PTHR31403:SF54">
    <property type="entry name" value="PHOSPHOLIPASE A(1) DAD1, CHLOROPLASTIC"/>
    <property type="match status" value="1"/>
</dbReference>